<dbReference type="InterPro" id="IPR012677">
    <property type="entry name" value="Nucleotide-bd_a/b_plait_sf"/>
</dbReference>
<comment type="caution">
    <text evidence="5">The sequence shown here is derived from an EMBL/GenBank/DDBJ whole genome shotgun (WGS) entry which is preliminary data.</text>
</comment>
<dbReference type="GO" id="GO:0000398">
    <property type="term" value="P:mRNA splicing, via spliceosome"/>
    <property type="evidence" value="ECO:0007669"/>
    <property type="project" value="InterPro"/>
</dbReference>
<feature type="compositionally biased region" description="Basic residues" evidence="3">
    <location>
        <begin position="216"/>
        <end position="228"/>
    </location>
</feature>
<dbReference type="SUPFAM" id="SSF54928">
    <property type="entry name" value="RNA-binding domain, RBD"/>
    <property type="match status" value="1"/>
</dbReference>
<evidence type="ECO:0000313" key="5">
    <source>
        <dbReference type="EMBL" id="KAK5647786.1"/>
    </source>
</evidence>
<proteinExistence type="predicted"/>
<keyword evidence="6" id="KW-1185">Reference proteome</keyword>
<dbReference type="PANTHER" id="PTHR45880">
    <property type="entry name" value="RNA-BINDING MOTIF PROTEIN, X-LINKED 2"/>
    <property type="match status" value="1"/>
</dbReference>
<feature type="region of interest" description="Disordered" evidence="3">
    <location>
        <begin position="185"/>
        <end position="248"/>
    </location>
</feature>
<gene>
    <name evidence="5" type="ORF">RI129_002678</name>
</gene>
<reference evidence="5 6" key="1">
    <citation type="journal article" date="2024" name="Insects">
        <title>An Improved Chromosome-Level Genome Assembly of the Firefly Pyrocoelia pectoralis.</title>
        <authorList>
            <person name="Fu X."/>
            <person name="Meyer-Rochow V.B."/>
            <person name="Ballantyne L."/>
            <person name="Zhu X."/>
        </authorList>
    </citation>
    <scope>NUCLEOTIDE SEQUENCE [LARGE SCALE GENOMIC DNA]</scope>
    <source>
        <strain evidence="5">XCY_ONT2</strain>
    </source>
</reference>
<name>A0AAN7VM57_9COLE</name>
<organism evidence="5 6">
    <name type="scientific">Pyrocoelia pectoralis</name>
    <dbReference type="NCBI Taxonomy" id="417401"/>
    <lineage>
        <taxon>Eukaryota</taxon>
        <taxon>Metazoa</taxon>
        <taxon>Ecdysozoa</taxon>
        <taxon>Arthropoda</taxon>
        <taxon>Hexapoda</taxon>
        <taxon>Insecta</taxon>
        <taxon>Pterygota</taxon>
        <taxon>Neoptera</taxon>
        <taxon>Endopterygota</taxon>
        <taxon>Coleoptera</taxon>
        <taxon>Polyphaga</taxon>
        <taxon>Elateriformia</taxon>
        <taxon>Elateroidea</taxon>
        <taxon>Lampyridae</taxon>
        <taxon>Lampyrinae</taxon>
        <taxon>Pyrocoelia</taxon>
    </lineage>
</organism>
<sequence length="248" mass="28685">MNPLTNTKNITKLSEQELKNFNVKSSWHDQYRDSAWVFIGGLPYDLTEGDIIAVFSQYGEIVNINLVRDKETGKSKGFCFLCYEDQRSTILSVDNLNGIKIVGRTIRVDHVSSYKVPKDGKKTDAETKRLHEEGCAPKAQPPIQREEVRVPKEPPPQDLRETLVDQIASDIKLPMRLPIYTVKDEPCSTIGEDPPEEIEVKVEVNKEKKEKEKKVKKDKKKKHKRRRSSSSDPEEKNEKKKFDDRYKR</sequence>
<keyword evidence="1 2" id="KW-0694">RNA-binding</keyword>
<dbReference type="EMBL" id="JAVRBK010000002">
    <property type="protein sequence ID" value="KAK5647786.1"/>
    <property type="molecule type" value="Genomic_DNA"/>
</dbReference>
<dbReference type="InterPro" id="IPR045844">
    <property type="entry name" value="RRM_Ist3-like"/>
</dbReference>
<feature type="compositionally biased region" description="Basic and acidic residues" evidence="3">
    <location>
        <begin position="117"/>
        <end position="135"/>
    </location>
</feature>
<evidence type="ECO:0000259" key="4">
    <source>
        <dbReference type="PROSITE" id="PS50102"/>
    </source>
</evidence>
<dbReference type="PROSITE" id="PS50102">
    <property type="entry name" value="RRM"/>
    <property type="match status" value="1"/>
</dbReference>
<evidence type="ECO:0000256" key="2">
    <source>
        <dbReference type="PROSITE-ProRule" id="PRU00176"/>
    </source>
</evidence>
<feature type="region of interest" description="Disordered" evidence="3">
    <location>
        <begin position="117"/>
        <end position="158"/>
    </location>
</feature>
<feature type="domain" description="RRM" evidence="4">
    <location>
        <begin position="35"/>
        <end position="113"/>
    </location>
</feature>
<dbReference type="FunFam" id="3.30.70.330:FF:000962">
    <property type="entry name" value="RBMX2 ortholog"/>
    <property type="match status" value="1"/>
</dbReference>
<dbReference type="InterPro" id="IPR035979">
    <property type="entry name" value="RBD_domain_sf"/>
</dbReference>
<feature type="compositionally biased region" description="Basic and acidic residues" evidence="3">
    <location>
        <begin position="233"/>
        <end position="248"/>
    </location>
</feature>
<feature type="compositionally biased region" description="Basic and acidic residues" evidence="3">
    <location>
        <begin position="198"/>
        <end position="215"/>
    </location>
</feature>
<dbReference type="InterPro" id="IPR051847">
    <property type="entry name" value="RNA_proc/Spliceosome_comp"/>
</dbReference>
<dbReference type="Gene3D" id="3.30.70.330">
    <property type="match status" value="1"/>
</dbReference>
<dbReference type="GO" id="GO:0003723">
    <property type="term" value="F:RNA binding"/>
    <property type="evidence" value="ECO:0007669"/>
    <property type="project" value="UniProtKB-UniRule"/>
</dbReference>
<dbReference type="GO" id="GO:0005686">
    <property type="term" value="C:U2 snRNP"/>
    <property type="evidence" value="ECO:0007669"/>
    <property type="project" value="TreeGrafter"/>
</dbReference>
<dbReference type="CDD" id="cd12411">
    <property type="entry name" value="RRM_ist3_like"/>
    <property type="match status" value="1"/>
</dbReference>
<dbReference type="Pfam" id="PF00076">
    <property type="entry name" value="RRM_1"/>
    <property type="match status" value="1"/>
</dbReference>
<dbReference type="PANTHER" id="PTHR45880:SF1">
    <property type="entry name" value="RNA-BINDING MOTIF PROTEIN, X-LINKED 2"/>
    <property type="match status" value="1"/>
</dbReference>
<evidence type="ECO:0000256" key="1">
    <source>
        <dbReference type="ARBA" id="ARBA00022884"/>
    </source>
</evidence>
<evidence type="ECO:0000256" key="3">
    <source>
        <dbReference type="SAM" id="MobiDB-lite"/>
    </source>
</evidence>
<dbReference type="GO" id="GO:0071013">
    <property type="term" value="C:catalytic step 2 spliceosome"/>
    <property type="evidence" value="ECO:0007669"/>
    <property type="project" value="TreeGrafter"/>
</dbReference>
<dbReference type="Proteomes" id="UP001329430">
    <property type="component" value="Chromosome 2"/>
</dbReference>
<protein>
    <recommendedName>
        <fullName evidence="4">RRM domain-containing protein</fullName>
    </recommendedName>
</protein>
<dbReference type="InterPro" id="IPR000504">
    <property type="entry name" value="RRM_dom"/>
</dbReference>
<dbReference type="GO" id="GO:0071011">
    <property type="term" value="C:precatalytic spliceosome"/>
    <property type="evidence" value="ECO:0007669"/>
    <property type="project" value="TreeGrafter"/>
</dbReference>
<dbReference type="SMART" id="SM00360">
    <property type="entry name" value="RRM"/>
    <property type="match status" value="1"/>
</dbReference>
<dbReference type="AlphaFoldDB" id="A0AAN7VM57"/>
<evidence type="ECO:0000313" key="6">
    <source>
        <dbReference type="Proteomes" id="UP001329430"/>
    </source>
</evidence>
<accession>A0AAN7VM57</accession>